<comment type="caution">
    <text evidence="1">The sequence shown here is derived from an EMBL/GenBank/DDBJ whole genome shotgun (WGS) entry which is preliminary data.</text>
</comment>
<sequence length="135" mass="15104">MPYSNSMKISRACYNDLAADLRQLFNSAERTDPMEWAILTRMAGGDMGGAHGVFRRLWLNTDLDDSHPRFNDGESEAPDGTRIVRFAALRHVPFKGRGAWIDRLYKAENLTDDQIATAVGRILDDFEAEAQAAEA</sequence>
<organism evidence="1 2">
    <name type="scientific">Sphingomonas taxi</name>
    <dbReference type="NCBI Taxonomy" id="1549858"/>
    <lineage>
        <taxon>Bacteria</taxon>
        <taxon>Pseudomonadati</taxon>
        <taxon>Pseudomonadota</taxon>
        <taxon>Alphaproteobacteria</taxon>
        <taxon>Sphingomonadales</taxon>
        <taxon>Sphingomonadaceae</taxon>
        <taxon>Sphingomonas</taxon>
    </lineage>
</organism>
<reference evidence="1 2" key="1">
    <citation type="submission" date="2017-08" db="EMBL/GenBank/DDBJ databases">
        <title>Infants hospitalized years apart are colonized by the same room-sourced microbial strains.</title>
        <authorList>
            <person name="Brooks B."/>
            <person name="Olm M.R."/>
            <person name="Firek B.A."/>
            <person name="Baker R."/>
            <person name="Thomas B.C."/>
            <person name="Morowitz M.J."/>
            <person name="Banfield J.F."/>
        </authorList>
    </citation>
    <scope>NUCLEOTIDE SEQUENCE [LARGE SCALE GENOMIC DNA]</scope>
    <source>
        <strain evidence="1">S2_018_000_R3_119</strain>
    </source>
</reference>
<protein>
    <submittedName>
        <fullName evidence="1">Uncharacterized protein</fullName>
    </submittedName>
</protein>
<dbReference type="EMBL" id="QFMX01000013">
    <property type="protein sequence ID" value="PZO72315.1"/>
    <property type="molecule type" value="Genomic_DNA"/>
</dbReference>
<proteinExistence type="predicted"/>
<gene>
    <name evidence="1" type="ORF">DI640_13150</name>
</gene>
<dbReference type="AlphaFoldDB" id="A0A2W5AMJ6"/>
<dbReference type="Proteomes" id="UP000249555">
    <property type="component" value="Unassembled WGS sequence"/>
</dbReference>
<evidence type="ECO:0000313" key="2">
    <source>
        <dbReference type="Proteomes" id="UP000249555"/>
    </source>
</evidence>
<accession>A0A2W5AMJ6</accession>
<name>A0A2W5AMJ6_9SPHN</name>
<evidence type="ECO:0000313" key="1">
    <source>
        <dbReference type="EMBL" id="PZO72315.1"/>
    </source>
</evidence>